<dbReference type="PROSITE" id="PS00629">
    <property type="entry name" value="IMP_1"/>
    <property type="match status" value="1"/>
</dbReference>
<dbReference type="RefSeq" id="WP_073479144.1">
    <property type="nucleotide sequence ID" value="NZ_FQZU01000071.1"/>
</dbReference>
<dbReference type="GO" id="GO:0046872">
    <property type="term" value="F:metal ion binding"/>
    <property type="evidence" value="ECO:0007669"/>
    <property type="project" value="UniProtKB-KW"/>
</dbReference>
<dbReference type="InterPro" id="IPR022337">
    <property type="entry name" value="Inositol_monophosphatase_SuhB"/>
</dbReference>
<dbReference type="GO" id="GO:0007165">
    <property type="term" value="P:signal transduction"/>
    <property type="evidence" value="ECO:0007669"/>
    <property type="project" value="TreeGrafter"/>
</dbReference>
<comment type="cofactor">
    <cofactor evidence="2 7 8">
        <name>Mg(2+)</name>
        <dbReference type="ChEBI" id="CHEBI:18420"/>
    </cofactor>
</comment>
<dbReference type="InterPro" id="IPR020550">
    <property type="entry name" value="Inositol_monophosphatase_CS"/>
</dbReference>
<dbReference type="AlphaFoldDB" id="A0A1M7AM41"/>
<evidence type="ECO:0000256" key="3">
    <source>
        <dbReference type="ARBA" id="ARBA00009759"/>
    </source>
</evidence>
<feature type="binding site" evidence="7">
    <location>
        <position position="87"/>
    </location>
    <ligand>
        <name>Mg(2+)</name>
        <dbReference type="ChEBI" id="CHEBI:18420"/>
        <label>1</label>
        <note>catalytic</note>
    </ligand>
</feature>
<protein>
    <recommendedName>
        <fullName evidence="8">Inositol-1-monophosphatase</fullName>
        <ecNumber evidence="8">3.1.3.25</ecNumber>
    </recommendedName>
</protein>
<feature type="binding site" evidence="7">
    <location>
        <position position="68"/>
    </location>
    <ligand>
        <name>Mg(2+)</name>
        <dbReference type="ChEBI" id="CHEBI:18420"/>
        <label>1</label>
        <note>catalytic</note>
    </ligand>
</feature>
<dbReference type="EC" id="3.1.3.25" evidence="8"/>
<evidence type="ECO:0000313" key="10">
    <source>
        <dbReference type="Proteomes" id="UP000183994"/>
    </source>
</evidence>
<dbReference type="Gene3D" id="3.40.190.80">
    <property type="match status" value="1"/>
</dbReference>
<evidence type="ECO:0000313" key="9">
    <source>
        <dbReference type="EMBL" id="SHL43788.1"/>
    </source>
</evidence>
<evidence type="ECO:0000256" key="5">
    <source>
        <dbReference type="ARBA" id="ARBA00022801"/>
    </source>
</evidence>
<dbReference type="PROSITE" id="PS00630">
    <property type="entry name" value="IMP_2"/>
    <property type="match status" value="1"/>
</dbReference>
<reference evidence="10" key="1">
    <citation type="submission" date="2016-11" db="EMBL/GenBank/DDBJ databases">
        <authorList>
            <person name="Varghese N."/>
            <person name="Submissions S."/>
        </authorList>
    </citation>
    <scope>NUCLEOTIDE SEQUENCE [LARGE SCALE GENOMIC DNA]</scope>
    <source>
        <strain evidence="10">DSM 16219</strain>
    </source>
</reference>
<evidence type="ECO:0000256" key="7">
    <source>
        <dbReference type="PIRSR" id="PIRSR600760-2"/>
    </source>
</evidence>
<dbReference type="CDD" id="cd01639">
    <property type="entry name" value="IMPase"/>
    <property type="match status" value="1"/>
</dbReference>
<comment type="catalytic activity">
    <reaction evidence="1 8">
        <text>a myo-inositol phosphate + H2O = myo-inositol + phosphate</text>
        <dbReference type="Rhea" id="RHEA:24056"/>
        <dbReference type="ChEBI" id="CHEBI:15377"/>
        <dbReference type="ChEBI" id="CHEBI:17268"/>
        <dbReference type="ChEBI" id="CHEBI:43474"/>
        <dbReference type="ChEBI" id="CHEBI:84139"/>
        <dbReference type="EC" id="3.1.3.25"/>
    </reaction>
</comment>
<comment type="similarity">
    <text evidence="3 8">Belongs to the inositol monophosphatase superfamily.</text>
</comment>
<dbReference type="GO" id="GO:0046854">
    <property type="term" value="P:phosphatidylinositol phosphate biosynthetic process"/>
    <property type="evidence" value="ECO:0007669"/>
    <property type="project" value="InterPro"/>
</dbReference>
<evidence type="ECO:0000256" key="1">
    <source>
        <dbReference type="ARBA" id="ARBA00001033"/>
    </source>
</evidence>
<keyword evidence="4 7" id="KW-0479">Metal-binding</keyword>
<dbReference type="Gene3D" id="3.30.540.10">
    <property type="entry name" value="Fructose-1,6-Bisphosphatase, subunit A, domain 1"/>
    <property type="match status" value="1"/>
</dbReference>
<evidence type="ECO:0000256" key="4">
    <source>
        <dbReference type="ARBA" id="ARBA00022723"/>
    </source>
</evidence>
<dbReference type="STRING" id="1121393.SAMN02745216_05194"/>
<dbReference type="PRINTS" id="PR01959">
    <property type="entry name" value="SBIMPHPHTASE"/>
</dbReference>
<evidence type="ECO:0000256" key="2">
    <source>
        <dbReference type="ARBA" id="ARBA00001946"/>
    </source>
</evidence>
<dbReference type="FunFam" id="3.30.540.10:FF:000003">
    <property type="entry name" value="Inositol-1-monophosphatase"/>
    <property type="match status" value="1"/>
</dbReference>
<dbReference type="InterPro" id="IPR033942">
    <property type="entry name" value="IMPase"/>
</dbReference>
<dbReference type="GO" id="GO:0006020">
    <property type="term" value="P:inositol metabolic process"/>
    <property type="evidence" value="ECO:0007669"/>
    <property type="project" value="TreeGrafter"/>
</dbReference>
<dbReference type="PRINTS" id="PR00377">
    <property type="entry name" value="IMPHPHTASES"/>
</dbReference>
<dbReference type="PANTHER" id="PTHR20854">
    <property type="entry name" value="INOSITOL MONOPHOSPHATASE"/>
    <property type="match status" value="1"/>
</dbReference>
<dbReference type="SUPFAM" id="SSF56655">
    <property type="entry name" value="Carbohydrate phosphatase"/>
    <property type="match status" value="1"/>
</dbReference>
<proteinExistence type="inferred from homology"/>
<organism evidence="9 10">
    <name type="scientific">Desulfatibacillum alkenivorans DSM 16219</name>
    <dbReference type="NCBI Taxonomy" id="1121393"/>
    <lineage>
        <taxon>Bacteria</taxon>
        <taxon>Pseudomonadati</taxon>
        <taxon>Thermodesulfobacteriota</taxon>
        <taxon>Desulfobacteria</taxon>
        <taxon>Desulfobacterales</taxon>
        <taxon>Desulfatibacillaceae</taxon>
        <taxon>Desulfatibacillum</taxon>
    </lineage>
</organism>
<dbReference type="Pfam" id="PF00459">
    <property type="entry name" value="Inositol_P"/>
    <property type="match status" value="1"/>
</dbReference>
<dbReference type="GO" id="GO:0008934">
    <property type="term" value="F:inositol monophosphate 1-phosphatase activity"/>
    <property type="evidence" value="ECO:0007669"/>
    <property type="project" value="InterPro"/>
</dbReference>
<dbReference type="PANTHER" id="PTHR20854:SF4">
    <property type="entry name" value="INOSITOL-1-MONOPHOSPHATASE-RELATED"/>
    <property type="match status" value="1"/>
</dbReference>
<evidence type="ECO:0000256" key="6">
    <source>
        <dbReference type="ARBA" id="ARBA00022842"/>
    </source>
</evidence>
<feature type="binding site" evidence="7">
    <location>
        <position position="212"/>
    </location>
    <ligand>
        <name>Mg(2+)</name>
        <dbReference type="ChEBI" id="CHEBI:18420"/>
        <label>1</label>
        <note>catalytic</note>
    </ligand>
</feature>
<feature type="binding site" evidence="7">
    <location>
        <position position="86"/>
    </location>
    <ligand>
        <name>Mg(2+)</name>
        <dbReference type="ChEBI" id="CHEBI:18420"/>
        <label>1</label>
        <note>catalytic</note>
    </ligand>
</feature>
<keyword evidence="6 7" id="KW-0460">Magnesium</keyword>
<sequence length="258" mass="27791">MADFEKIEHTALAAAHGAAKVLLKYYGRARVVKKKGEIDLLTQADKASEDIIVEAITRAFPDHAILAEEGSGKEAESEYNWIVDPLDGTTNYAHGLPLFSISIGLARAGKTIFGLVLNPVTQELFLAKEGQGATLNSRPISVSGQTELQDSLMVTGFPYGLKTMMPELMDRFSTVLPKVQGVRRLGSAALDLCYVACGRFDGFWEQNLAPWDTAAGECIVREAGGKVTDFAGKEFSPGGNQILASNGKIHDAFLPLIC</sequence>
<dbReference type="EMBL" id="FQZU01000071">
    <property type="protein sequence ID" value="SHL43788.1"/>
    <property type="molecule type" value="Genomic_DNA"/>
</dbReference>
<dbReference type="InterPro" id="IPR000760">
    <property type="entry name" value="Inositol_monophosphatase-like"/>
</dbReference>
<keyword evidence="10" id="KW-1185">Reference proteome</keyword>
<dbReference type="InterPro" id="IPR020583">
    <property type="entry name" value="Inositol_monoP_metal-BS"/>
</dbReference>
<name>A0A1M7AM41_9BACT</name>
<dbReference type="FunFam" id="3.40.190.80:FF:000002">
    <property type="entry name" value="Inositol-1-monophosphatase"/>
    <property type="match status" value="1"/>
</dbReference>
<dbReference type="OrthoDB" id="9785695at2"/>
<evidence type="ECO:0000256" key="8">
    <source>
        <dbReference type="RuleBase" id="RU364068"/>
    </source>
</evidence>
<gene>
    <name evidence="9" type="ORF">SAMN02745216_05194</name>
</gene>
<keyword evidence="5 8" id="KW-0378">Hydrolase</keyword>
<dbReference type="Proteomes" id="UP000183994">
    <property type="component" value="Unassembled WGS sequence"/>
</dbReference>
<feature type="binding site" evidence="7">
    <location>
        <position position="84"/>
    </location>
    <ligand>
        <name>Mg(2+)</name>
        <dbReference type="ChEBI" id="CHEBI:18420"/>
        <label>1</label>
        <note>catalytic</note>
    </ligand>
</feature>
<accession>A0A1M7AM41</accession>